<comment type="caution">
    <text evidence="1">The sequence shown here is derived from an EMBL/GenBank/DDBJ whole genome shotgun (WGS) entry which is preliminary data.</text>
</comment>
<sequence>DLGVLKIESSFVVEGISSLRVRGGIRGVAKLMSLAKSQGNGAESSSHGMDDSCPPNVHGAAHYRVENTAGFCSSSDSVASGAAAL</sequence>
<proteinExistence type="predicted"/>
<keyword evidence="2" id="KW-1185">Reference proteome</keyword>
<reference evidence="1 2" key="1">
    <citation type="journal article" date="2012" name="Genome Biol.">
        <title>Genome and low-iron response of an oceanic diatom adapted to chronic iron limitation.</title>
        <authorList>
            <person name="Lommer M."/>
            <person name="Specht M."/>
            <person name="Roy A.S."/>
            <person name="Kraemer L."/>
            <person name="Andreson R."/>
            <person name="Gutowska M.A."/>
            <person name="Wolf J."/>
            <person name="Bergner S.V."/>
            <person name="Schilhabel M.B."/>
            <person name="Klostermeier U.C."/>
            <person name="Beiko R.G."/>
            <person name="Rosenstiel P."/>
            <person name="Hippler M."/>
            <person name="Laroche J."/>
        </authorList>
    </citation>
    <scope>NUCLEOTIDE SEQUENCE [LARGE SCALE GENOMIC DNA]</scope>
    <source>
        <strain evidence="1 2">CCMP1005</strain>
    </source>
</reference>
<feature type="non-terminal residue" evidence="1">
    <location>
        <position position="1"/>
    </location>
</feature>
<gene>
    <name evidence="1" type="ORF">THAOC_07710</name>
</gene>
<organism evidence="1 2">
    <name type="scientific">Thalassiosira oceanica</name>
    <name type="common">Marine diatom</name>
    <dbReference type="NCBI Taxonomy" id="159749"/>
    <lineage>
        <taxon>Eukaryota</taxon>
        <taxon>Sar</taxon>
        <taxon>Stramenopiles</taxon>
        <taxon>Ochrophyta</taxon>
        <taxon>Bacillariophyta</taxon>
        <taxon>Coscinodiscophyceae</taxon>
        <taxon>Thalassiosirophycidae</taxon>
        <taxon>Thalassiosirales</taxon>
        <taxon>Thalassiosiraceae</taxon>
        <taxon>Thalassiosira</taxon>
    </lineage>
</organism>
<protein>
    <submittedName>
        <fullName evidence="1">Uncharacterized protein</fullName>
    </submittedName>
</protein>
<accession>K0TBS8</accession>
<name>K0TBS8_THAOC</name>
<evidence type="ECO:0000313" key="1">
    <source>
        <dbReference type="EMBL" id="EJK70896.1"/>
    </source>
</evidence>
<dbReference type="Proteomes" id="UP000266841">
    <property type="component" value="Unassembled WGS sequence"/>
</dbReference>
<evidence type="ECO:0000313" key="2">
    <source>
        <dbReference type="Proteomes" id="UP000266841"/>
    </source>
</evidence>
<dbReference type="AlphaFoldDB" id="K0TBS8"/>
<dbReference type="EMBL" id="AGNL01007913">
    <property type="protein sequence ID" value="EJK70896.1"/>
    <property type="molecule type" value="Genomic_DNA"/>
</dbReference>